<proteinExistence type="predicted"/>
<dbReference type="EMBL" id="SULG01000003">
    <property type="protein sequence ID" value="TLD43429.1"/>
    <property type="molecule type" value="Genomic_DNA"/>
</dbReference>
<name>A0A533QFL6_9BACT</name>
<sequence length="41" mass="4509">MGHFHGKTIISPLQGLSQVFSAIVYNNFIPSGFLAFSRKVV</sequence>
<organism evidence="1 2">
    <name type="scientific">Candidatus Jettenia ecosi</name>
    <dbReference type="NCBI Taxonomy" id="2494326"/>
    <lineage>
        <taxon>Bacteria</taxon>
        <taxon>Pseudomonadati</taxon>
        <taxon>Planctomycetota</taxon>
        <taxon>Candidatus Brocadiia</taxon>
        <taxon>Candidatus Brocadiales</taxon>
        <taxon>Candidatus Brocadiaceae</taxon>
        <taxon>Candidatus Jettenia</taxon>
    </lineage>
</organism>
<accession>A0A533QFL6</accession>
<protein>
    <submittedName>
        <fullName evidence="1">Uncharacterized protein</fullName>
    </submittedName>
</protein>
<dbReference type="Proteomes" id="UP000319783">
    <property type="component" value="Unassembled WGS sequence"/>
</dbReference>
<comment type="caution">
    <text evidence="1">The sequence shown here is derived from an EMBL/GenBank/DDBJ whole genome shotgun (WGS) entry which is preliminary data.</text>
</comment>
<gene>
    <name evidence="1" type="ORF">JETT_0247</name>
</gene>
<evidence type="ECO:0000313" key="1">
    <source>
        <dbReference type="EMBL" id="TLD43429.1"/>
    </source>
</evidence>
<evidence type="ECO:0000313" key="2">
    <source>
        <dbReference type="Proteomes" id="UP000319783"/>
    </source>
</evidence>
<dbReference type="AlphaFoldDB" id="A0A533QFL6"/>
<reference evidence="1 2" key="1">
    <citation type="submission" date="2019-04" db="EMBL/GenBank/DDBJ databases">
        <title>Genome of a novel bacterium Candidatus Jettenia ecosi reconstructed from metagenome of an anammox bioreactor.</title>
        <authorList>
            <person name="Mardanov A.V."/>
            <person name="Beletsky A.V."/>
            <person name="Ravin N.V."/>
            <person name="Botchkova E.A."/>
            <person name="Litti Y.V."/>
            <person name="Nozhevnikova A.N."/>
        </authorList>
    </citation>
    <scope>NUCLEOTIDE SEQUENCE [LARGE SCALE GENOMIC DNA]</scope>
    <source>
        <strain evidence="1">J2</strain>
    </source>
</reference>